<dbReference type="GO" id="GO:0016020">
    <property type="term" value="C:membrane"/>
    <property type="evidence" value="ECO:0007669"/>
    <property type="project" value="UniProtKB-SubCell"/>
</dbReference>
<dbReference type="Gene3D" id="1.20.1080.10">
    <property type="entry name" value="Glycerol uptake facilitator protein"/>
    <property type="match status" value="1"/>
</dbReference>
<dbReference type="EMBL" id="HBGN01020962">
    <property type="protein sequence ID" value="CAD9334581.1"/>
    <property type="molecule type" value="Transcribed_RNA"/>
</dbReference>
<feature type="transmembrane region" description="Helical" evidence="5">
    <location>
        <begin position="175"/>
        <end position="197"/>
    </location>
</feature>
<dbReference type="SUPFAM" id="SSF81338">
    <property type="entry name" value="Aquaporin-like"/>
    <property type="match status" value="1"/>
</dbReference>
<keyword evidence="4 5" id="KW-0472">Membrane</keyword>
<organism evidence="6">
    <name type="scientific">Ditylum brightwellii</name>
    <dbReference type="NCBI Taxonomy" id="49249"/>
    <lineage>
        <taxon>Eukaryota</taxon>
        <taxon>Sar</taxon>
        <taxon>Stramenopiles</taxon>
        <taxon>Ochrophyta</taxon>
        <taxon>Bacillariophyta</taxon>
        <taxon>Mediophyceae</taxon>
        <taxon>Lithodesmiophycidae</taxon>
        <taxon>Lithodesmiales</taxon>
        <taxon>Lithodesmiaceae</taxon>
        <taxon>Ditylum</taxon>
    </lineage>
</organism>
<accession>A0A6U3RV48</accession>
<evidence type="ECO:0000256" key="2">
    <source>
        <dbReference type="ARBA" id="ARBA00022692"/>
    </source>
</evidence>
<feature type="transmembrane region" description="Helical" evidence="5">
    <location>
        <begin position="92"/>
        <end position="113"/>
    </location>
</feature>
<keyword evidence="2 5" id="KW-0812">Transmembrane</keyword>
<evidence type="ECO:0000256" key="5">
    <source>
        <dbReference type="SAM" id="Phobius"/>
    </source>
</evidence>
<evidence type="ECO:0000256" key="4">
    <source>
        <dbReference type="ARBA" id="ARBA00023136"/>
    </source>
</evidence>
<feature type="transmembrane region" description="Helical" evidence="5">
    <location>
        <begin position="133"/>
        <end position="155"/>
    </location>
</feature>
<gene>
    <name evidence="6" type="ORF">DBRI1063_LOCUS13362</name>
</gene>
<protein>
    <submittedName>
        <fullName evidence="6">Uncharacterized protein</fullName>
    </submittedName>
</protein>
<keyword evidence="3 5" id="KW-1133">Transmembrane helix</keyword>
<dbReference type="InterPro" id="IPR023271">
    <property type="entry name" value="Aquaporin-like"/>
</dbReference>
<dbReference type="AlphaFoldDB" id="A0A6U3RV48"/>
<feature type="transmembrane region" description="Helical" evidence="5">
    <location>
        <begin position="57"/>
        <end position="80"/>
    </location>
</feature>
<feature type="transmembrane region" description="Helical" evidence="5">
    <location>
        <begin position="12"/>
        <end position="36"/>
    </location>
</feature>
<evidence type="ECO:0000256" key="3">
    <source>
        <dbReference type="ARBA" id="ARBA00022989"/>
    </source>
</evidence>
<sequence>MKDLPDLVVREAVSSIIWSVSSCILRITLGLVVLLAGHRSTVHGSGSSSSDTTEEEIMGVLGWFKGEILMTLSVLAGWVLCLFPRKVASGSAPGFVFASTWLLLPIQNMFGIIPNIPTRICEMSLGRLSKREIAVVLPIHFLGAMLGVFVAQFLSPSIVASHVVEPIIYSEGNPWLVDFIRETIINAVFTVAILVVPEIMKLNKIPRGFAVLFMWPLYNYSVDAAGTASTFGPDVIYALRCVGKNEEVPLGQFSHMIGPIVGGLLGGKIMSIFFPDDVSM</sequence>
<comment type="subcellular location">
    <subcellularLocation>
        <location evidence="1">Membrane</location>
        <topology evidence="1">Multi-pass membrane protein</topology>
    </subcellularLocation>
</comment>
<evidence type="ECO:0000256" key="1">
    <source>
        <dbReference type="ARBA" id="ARBA00004141"/>
    </source>
</evidence>
<proteinExistence type="predicted"/>
<dbReference type="PROSITE" id="PS51257">
    <property type="entry name" value="PROKAR_LIPOPROTEIN"/>
    <property type="match status" value="1"/>
</dbReference>
<name>A0A6U3RV48_9STRA</name>
<reference evidence="6" key="1">
    <citation type="submission" date="2021-01" db="EMBL/GenBank/DDBJ databases">
        <authorList>
            <person name="Corre E."/>
            <person name="Pelletier E."/>
            <person name="Niang G."/>
            <person name="Scheremetjew M."/>
            <person name="Finn R."/>
            <person name="Kale V."/>
            <person name="Holt S."/>
            <person name="Cochrane G."/>
            <person name="Meng A."/>
            <person name="Brown T."/>
            <person name="Cohen L."/>
        </authorList>
    </citation>
    <scope>NUCLEOTIDE SEQUENCE</scope>
    <source>
        <strain evidence="6">Pop2</strain>
    </source>
</reference>
<evidence type="ECO:0000313" key="6">
    <source>
        <dbReference type="EMBL" id="CAD9334581.1"/>
    </source>
</evidence>